<dbReference type="PANTHER" id="PTHR10529">
    <property type="entry name" value="AP COMPLEX SUBUNIT MU"/>
    <property type="match status" value="1"/>
</dbReference>
<evidence type="ECO:0000256" key="7">
    <source>
        <dbReference type="ARBA" id="ARBA00023136"/>
    </source>
</evidence>
<dbReference type="Pfam" id="PF00928">
    <property type="entry name" value="Adap_comp_sub"/>
    <property type="match status" value="1"/>
</dbReference>
<reference evidence="13" key="1">
    <citation type="submission" date="2017-01" db="EMBL/GenBank/DDBJ databases">
        <authorList>
            <person name="Wang Y."/>
            <person name="White M."/>
            <person name="Kvist S."/>
            <person name="Moncalvo J.-M."/>
        </authorList>
    </citation>
    <scope>NUCLEOTIDE SEQUENCE [LARGE SCALE GENOMIC DNA]</scope>
    <source>
        <strain evidence="13">ID-206-W2</strain>
    </source>
</reference>
<feature type="compositionally biased region" description="Polar residues" evidence="10">
    <location>
        <begin position="61"/>
        <end position="87"/>
    </location>
</feature>
<evidence type="ECO:0000256" key="8">
    <source>
        <dbReference type="ARBA" id="ARBA00023176"/>
    </source>
</evidence>
<dbReference type="PRINTS" id="PR00314">
    <property type="entry name" value="CLATHRINADPT"/>
</dbReference>
<keyword evidence="7" id="KW-0472">Membrane</keyword>
<dbReference type="AlphaFoldDB" id="A0A1R1YCH9"/>
<dbReference type="GO" id="GO:0006886">
    <property type="term" value="P:intracellular protein transport"/>
    <property type="evidence" value="ECO:0007669"/>
    <property type="project" value="InterPro"/>
</dbReference>
<comment type="caution">
    <text evidence="12">The sequence shown here is derived from an EMBL/GenBank/DDBJ whole genome shotgun (WGS) entry which is preliminary data.</text>
</comment>
<feature type="compositionally biased region" description="Low complexity" evidence="10">
    <location>
        <begin position="138"/>
        <end position="149"/>
    </location>
</feature>
<evidence type="ECO:0000256" key="9">
    <source>
        <dbReference type="SAM" id="Coils"/>
    </source>
</evidence>
<dbReference type="SUPFAM" id="SSF49447">
    <property type="entry name" value="Second domain of Mu2 adaptin subunit (ap50) of ap2 adaptor"/>
    <property type="match status" value="1"/>
</dbReference>
<dbReference type="PROSITE" id="PS51072">
    <property type="entry name" value="MHD"/>
    <property type="match status" value="1"/>
</dbReference>
<dbReference type="InterPro" id="IPR011012">
    <property type="entry name" value="Longin-like_dom_sf"/>
</dbReference>
<organism evidence="12 13">
    <name type="scientific">Smittium culicis</name>
    <dbReference type="NCBI Taxonomy" id="133412"/>
    <lineage>
        <taxon>Eukaryota</taxon>
        <taxon>Fungi</taxon>
        <taxon>Fungi incertae sedis</taxon>
        <taxon>Zoopagomycota</taxon>
        <taxon>Kickxellomycotina</taxon>
        <taxon>Harpellomycetes</taxon>
        <taxon>Harpellales</taxon>
        <taxon>Legeriomycetaceae</taxon>
        <taxon>Smittium</taxon>
    </lineage>
</organism>
<keyword evidence="9" id="KW-0175">Coiled coil</keyword>
<name>A0A1R1YCH9_9FUNG</name>
<feature type="compositionally biased region" description="Low complexity" evidence="10">
    <location>
        <begin position="92"/>
        <end position="106"/>
    </location>
</feature>
<feature type="compositionally biased region" description="Basic residues" evidence="10">
    <location>
        <begin position="26"/>
        <end position="35"/>
    </location>
</feature>
<dbReference type="CDD" id="cd09251">
    <property type="entry name" value="AP-2_Mu2_Cterm"/>
    <property type="match status" value="1"/>
</dbReference>
<evidence type="ECO:0000313" key="13">
    <source>
        <dbReference type="Proteomes" id="UP000187429"/>
    </source>
</evidence>
<gene>
    <name evidence="12" type="ORF">AYI69_g4564</name>
</gene>
<dbReference type="GO" id="GO:0030131">
    <property type="term" value="C:clathrin adaptor complex"/>
    <property type="evidence" value="ECO:0007669"/>
    <property type="project" value="InterPro"/>
</dbReference>
<evidence type="ECO:0000256" key="4">
    <source>
        <dbReference type="ARBA" id="ARBA00022475"/>
    </source>
</evidence>
<keyword evidence="13" id="KW-1185">Reference proteome</keyword>
<feature type="domain" description="MHD" evidence="11">
    <location>
        <begin position="627"/>
        <end position="920"/>
    </location>
</feature>
<feature type="compositionally biased region" description="Polar residues" evidence="10">
    <location>
        <begin position="112"/>
        <end position="137"/>
    </location>
</feature>
<dbReference type="InterPro" id="IPR001392">
    <property type="entry name" value="Clathrin_mu"/>
</dbReference>
<keyword evidence="8" id="KW-0168">Coated pit</keyword>
<dbReference type="InterPro" id="IPR043512">
    <property type="entry name" value="Mu2_C"/>
</dbReference>
<accession>A0A1R1YCH9</accession>
<evidence type="ECO:0000256" key="1">
    <source>
        <dbReference type="ARBA" id="ARBA00004236"/>
    </source>
</evidence>
<dbReference type="InterPro" id="IPR018240">
    <property type="entry name" value="Clathrin_mu_CS"/>
</dbReference>
<comment type="subcellular location">
    <subcellularLocation>
        <location evidence="1">Cell membrane</location>
    </subcellularLocation>
    <subcellularLocation>
        <location evidence="2">Membrane</location>
        <location evidence="2">Coated pit</location>
        <topology evidence="2">Peripheral membrane protein</topology>
        <orientation evidence="2">Cytoplasmic side</orientation>
    </subcellularLocation>
</comment>
<dbReference type="GO" id="GO:0006897">
    <property type="term" value="P:endocytosis"/>
    <property type="evidence" value="ECO:0007669"/>
    <property type="project" value="UniProtKB-KW"/>
</dbReference>
<protein>
    <submittedName>
        <fullName evidence="12">AP-2 complex subunit mu</fullName>
    </submittedName>
</protein>
<dbReference type="PROSITE" id="PS00991">
    <property type="entry name" value="CLAT_ADAPTOR_M_2"/>
    <property type="match status" value="1"/>
</dbReference>
<dbReference type="CDD" id="cd23787">
    <property type="entry name" value="RWD_CSM1"/>
    <property type="match status" value="1"/>
</dbReference>
<dbReference type="Gene3D" id="3.30.450.60">
    <property type="match status" value="1"/>
</dbReference>
<dbReference type="InterPro" id="IPR028565">
    <property type="entry name" value="MHD"/>
</dbReference>
<keyword evidence="3" id="KW-0813">Transport</keyword>
<proteinExistence type="predicted"/>
<evidence type="ECO:0000256" key="2">
    <source>
        <dbReference type="ARBA" id="ARBA00004277"/>
    </source>
</evidence>
<dbReference type="Gene3D" id="2.60.40.1170">
    <property type="entry name" value="Mu homology domain, subdomain B"/>
    <property type="match status" value="2"/>
</dbReference>
<dbReference type="EMBL" id="LSSM01001793">
    <property type="protein sequence ID" value="OMJ24624.1"/>
    <property type="molecule type" value="Genomic_DNA"/>
</dbReference>
<dbReference type="Pfam" id="PF12539">
    <property type="entry name" value="Csm1"/>
    <property type="match status" value="1"/>
</dbReference>
<keyword evidence="6" id="KW-0653">Protein transport</keyword>
<dbReference type="InterPro" id="IPR050431">
    <property type="entry name" value="Adaptor_comp_med_subunit"/>
</dbReference>
<evidence type="ECO:0000256" key="3">
    <source>
        <dbReference type="ARBA" id="ARBA00022448"/>
    </source>
</evidence>
<dbReference type="InterPro" id="IPR036168">
    <property type="entry name" value="AP2_Mu_C_sf"/>
</dbReference>
<dbReference type="FunFam" id="3.30.450.60:FF:000002">
    <property type="entry name" value="AP-2 complex subunit mu, putative"/>
    <property type="match status" value="1"/>
</dbReference>
<evidence type="ECO:0000256" key="10">
    <source>
        <dbReference type="SAM" id="MobiDB-lite"/>
    </source>
</evidence>
<evidence type="ECO:0000256" key="6">
    <source>
        <dbReference type="ARBA" id="ARBA00022927"/>
    </source>
</evidence>
<feature type="compositionally biased region" description="Basic and acidic residues" evidence="10">
    <location>
        <begin position="1"/>
        <end position="13"/>
    </location>
</feature>
<dbReference type="Proteomes" id="UP000187429">
    <property type="component" value="Unassembled WGS sequence"/>
</dbReference>
<dbReference type="InterPro" id="IPR020981">
    <property type="entry name" value="Csm1/Pcs1_C"/>
</dbReference>
<dbReference type="Pfam" id="PF01217">
    <property type="entry name" value="Clat_adaptor_s"/>
    <property type="match status" value="1"/>
</dbReference>
<keyword evidence="4" id="KW-1003">Cell membrane</keyword>
<evidence type="ECO:0000256" key="5">
    <source>
        <dbReference type="ARBA" id="ARBA00022583"/>
    </source>
</evidence>
<feature type="region of interest" description="Disordered" evidence="10">
    <location>
        <begin position="1"/>
        <end position="154"/>
    </location>
</feature>
<sequence>MLSEDEKKFKIEPLNRAPYNLLPTKPRPKSTKPRPKSSSNPKKGSSKIDNETVIVEIFTPKPTSKKSSYVDYSSPKNPNSPLYSNSGVKYASSNNIPISSPRSTSPALSLLTPKSNQNIQYRSSLRNTSTSRKNTTYSSPSLNKSASLSETPSKHHFNNVEININSNESKRIKVSNSLYGLQNSNILNEIKIAEDSNFQSLVNDWLRKFDESKTKLKSESKAKKEYLQMKKVASDNDSYNIDNETAISIKRKANKSKKKNDEPQVWRSRYEKLYNLRMTESEKKYSKMIKQVEAFLSAADNKVELQKQHISALNNQLESLSRVNSDLHTKQTEAALKEEQWKSKEKELEEKVFMLKNQLIQSESTATLLQKQRRASSTYLGSSQRETIKLIEKLSGFKVVDVSSDMEGTYYVCSFSGNYGELDFIIGEYQDEEELEYIPNTEDLSSEKLLELQKSMPGYLLEPFTFDSKSSNLLFWRICDSLNKPREKASAEVFRINVLSSPLKVDSPINTFGDTTYYHINYQNIWICITSNSNIEVAMVFEFLYKFIGVCYSYFGHVNEDSIKSNFVLIYQLLDEMIDFGYIQNTDFESLALSIKSENTKSSSNLVISAKQTGAVTWRNNDIIYKKNQAFVDIIESVNVLLSSKGTVIKADVDGKIVMKSYLSGMPECRLGLNENVNIGVKRTKSQVIGGSESLSPVVENNAGIRKTAEIVDCQFHQCVRLGQFDQNRVINFIPPDGVFELMRYRTSSEINLPFLVFPVVSAQPLQYSGGSFNSNIFKNKSSMYLEIQVLLKAAFNSKLIATNVCLEIPTPKQATSCNISVHGIGKARHVPENNCILWTINKFPGNTETSINATVELSSDVVSPNGFSWARPPMNLTFKLTIFTPSGLIVKFLQIQESGNYKSVKWVRYLTNAGSYAIRY</sequence>
<dbReference type="InterPro" id="IPR022775">
    <property type="entry name" value="AP_mu_sigma_su"/>
</dbReference>
<evidence type="ECO:0000313" key="12">
    <source>
        <dbReference type="EMBL" id="OMJ24624.1"/>
    </source>
</evidence>
<dbReference type="GO" id="GO:0005886">
    <property type="term" value="C:plasma membrane"/>
    <property type="evidence" value="ECO:0007669"/>
    <property type="project" value="UniProtKB-SubCell"/>
</dbReference>
<keyword evidence="5" id="KW-0254">Endocytosis</keyword>
<dbReference type="GO" id="GO:0005905">
    <property type="term" value="C:clathrin-coated pit"/>
    <property type="evidence" value="ECO:0007669"/>
    <property type="project" value="UniProtKB-KW"/>
</dbReference>
<evidence type="ECO:0000259" key="11">
    <source>
        <dbReference type="PROSITE" id="PS51072"/>
    </source>
</evidence>
<dbReference type="OrthoDB" id="10259133at2759"/>
<feature type="coiled-coil region" evidence="9">
    <location>
        <begin position="296"/>
        <end position="330"/>
    </location>
</feature>
<dbReference type="SUPFAM" id="SSF64356">
    <property type="entry name" value="SNARE-like"/>
    <property type="match status" value="1"/>
</dbReference>